<evidence type="ECO:0000313" key="3">
    <source>
        <dbReference type="Proteomes" id="UP000531251"/>
    </source>
</evidence>
<dbReference type="SUPFAM" id="SSF49899">
    <property type="entry name" value="Concanavalin A-like lectins/glucanases"/>
    <property type="match status" value="1"/>
</dbReference>
<dbReference type="InterPro" id="IPR039448">
    <property type="entry name" value="Beta_helix"/>
</dbReference>
<dbReference type="InterPro" id="IPR006626">
    <property type="entry name" value="PbH1"/>
</dbReference>
<sequence>MPVVNTQAALDAAIKNAKSGDVILLAPGTYSSITMTGIKPASNITIQSLDTNNKAVVGTVWLTNSSNITLKDFDVVRPTRPTDEFATANRVLSSSNITIDGVHFSGGTGDPSNALGYGLAIRGGTNNKLINSTIDHFVIGLDVRGVDTMLVRGNSFLENRRDHSNFSEMKNVVIDDNRFEGLYPVNDEHPDAIQFMTMGRAYGSSNISITNNVVLQGNGRGTQGFYMQDEVGTMPFKNVTIDNNLIYLSGMYHGINLENTQGAKVTNNTITSITDEKSTWIRIENVSGTVSNNLTDAILMEGTNNVTAQQNIELVKNPAIVRQIADLNKGSKATIAGLMYDNAPFKVGYHTGKNLAGAASQFTKEVAEQLAAPKPAALPRLLLDLSFGAKGVVDASEWSTDETVAPLAASRIKNGMLSVKTGAGMELSRGTSRQLFNLSAFTLNFDMKRDGQTAPAGQIIGIYKSWNIALRADGELTFTMTNDAGVTSTMTTSGAKITDTAVHKIALSYQSEGTSTLYVDGKAVGSATMSGSTRQQEYWGLYVGSPFTAAFSGAVGDVEMRETAFSQAQILALNAGGTVSQPATAAETLKAMVAKGVADTAATLAGSTAWGGAMASPATLSLVSAFGTTGTSVSPLATALANASASGSRYTSTSPFSMLTTPRLAALDLYHG</sequence>
<organism evidence="2 3">
    <name type="scientific">Sphingomonas trueperi</name>
    <dbReference type="NCBI Taxonomy" id="53317"/>
    <lineage>
        <taxon>Bacteria</taxon>
        <taxon>Pseudomonadati</taxon>
        <taxon>Pseudomonadota</taxon>
        <taxon>Alphaproteobacteria</taxon>
        <taxon>Sphingomonadales</taxon>
        <taxon>Sphingomonadaceae</taxon>
        <taxon>Sphingomonas</taxon>
    </lineage>
</organism>
<keyword evidence="3" id="KW-1185">Reference proteome</keyword>
<evidence type="ECO:0000259" key="1">
    <source>
        <dbReference type="Pfam" id="PF13229"/>
    </source>
</evidence>
<name>A0A7X5XWJ4_9SPHN</name>
<dbReference type="AlphaFoldDB" id="A0A7X5XWJ4"/>
<feature type="domain" description="Right handed beta helix" evidence="1">
    <location>
        <begin position="92"/>
        <end position="270"/>
    </location>
</feature>
<comment type="caution">
    <text evidence="2">The sequence shown here is derived from an EMBL/GenBank/DDBJ whole genome shotgun (WGS) entry which is preliminary data.</text>
</comment>
<dbReference type="Gene3D" id="2.60.120.200">
    <property type="match status" value="1"/>
</dbReference>
<dbReference type="Gene3D" id="2.160.20.10">
    <property type="entry name" value="Single-stranded right-handed beta-helix, Pectin lyase-like"/>
    <property type="match status" value="1"/>
</dbReference>
<accession>A0A7X5XWJ4</accession>
<dbReference type="SMART" id="SM00710">
    <property type="entry name" value="PbH1"/>
    <property type="match status" value="6"/>
</dbReference>
<dbReference type="EMBL" id="JAATJB010000002">
    <property type="protein sequence ID" value="NJB96629.1"/>
    <property type="molecule type" value="Genomic_DNA"/>
</dbReference>
<dbReference type="SUPFAM" id="SSF51126">
    <property type="entry name" value="Pectin lyase-like"/>
    <property type="match status" value="1"/>
</dbReference>
<dbReference type="Proteomes" id="UP000531251">
    <property type="component" value="Unassembled WGS sequence"/>
</dbReference>
<dbReference type="InterPro" id="IPR013320">
    <property type="entry name" value="ConA-like_dom_sf"/>
</dbReference>
<dbReference type="InterPro" id="IPR012334">
    <property type="entry name" value="Pectin_lyas_fold"/>
</dbReference>
<dbReference type="InterPro" id="IPR011050">
    <property type="entry name" value="Pectin_lyase_fold/virulence"/>
</dbReference>
<protein>
    <recommendedName>
        <fullName evidence="1">Right handed beta helix domain-containing protein</fullName>
    </recommendedName>
</protein>
<evidence type="ECO:0000313" key="2">
    <source>
        <dbReference type="EMBL" id="NJB96629.1"/>
    </source>
</evidence>
<dbReference type="Pfam" id="PF13385">
    <property type="entry name" value="Laminin_G_3"/>
    <property type="match status" value="1"/>
</dbReference>
<dbReference type="RefSeq" id="WP_125975718.1">
    <property type="nucleotide sequence ID" value="NZ_BAAADY010000017.1"/>
</dbReference>
<proteinExistence type="predicted"/>
<reference evidence="2 3" key="1">
    <citation type="submission" date="2020-03" db="EMBL/GenBank/DDBJ databases">
        <title>Genomic Encyclopedia of Type Strains, Phase IV (KMG-IV): sequencing the most valuable type-strain genomes for metagenomic binning, comparative biology and taxonomic classification.</title>
        <authorList>
            <person name="Goeker M."/>
        </authorList>
    </citation>
    <scope>NUCLEOTIDE SEQUENCE [LARGE SCALE GENOMIC DNA]</scope>
    <source>
        <strain evidence="2 3">DSM 7225</strain>
    </source>
</reference>
<dbReference type="Pfam" id="PF13229">
    <property type="entry name" value="Beta_helix"/>
    <property type="match status" value="1"/>
</dbReference>
<gene>
    <name evidence="2" type="ORF">GGR89_000929</name>
</gene>